<name>A0A4Q9PM11_9APHY</name>
<keyword evidence="1" id="KW-0472">Membrane</keyword>
<feature type="transmembrane region" description="Helical" evidence="1">
    <location>
        <begin position="44"/>
        <end position="65"/>
    </location>
</feature>
<organism evidence="2 3">
    <name type="scientific">Dichomitus squalens</name>
    <dbReference type="NCBI Taxonomy" id="114155"/>
    <lineage>
        <taxon>Eukaryota</taxon>
        <taxon>Fungi</taxon>
        <taxon>Dikarya</taxon>
        <taxon>Basidiomycota</taxon>
        <taxon>Agaricomycotina</taxon>
        <taxon>Agaricomycetes</taxon>
        <taxon>Polyporales</taxon>
        <taxon>Polyporaceae</taxon>
        <taxon>Dichomitus</taxon>
    </lineage>
</organism>
<dbReference type="EMBL" id="ML145173">
    <property type="protein sequence ID" value="TBU55176.1"/>
    <property type="molecule type" value="Genomic_DNA"/>
</dbReference>
<dbReference type="Proteomes" id="UP000292082">
    <property type="component" value="Unassembled WGS sequence"/>
</dbReference>
<keyword evidence="1" id="KW-0812">Transmembrane</keyword>
<keyword evidence="1" id="KW-1133">Transmembrane helix</keyword>
<accession>A0A4Q9PM11</accession>
<evidence type="ECO:0000313" key="3">
    <source>
        <dbReference type="Proteomes" id="UP000292082"/>
    </source>
</evidence>
<evidence type="ECO:0000256" key="1">
    <source>
        <dbReference type="SAM" id="Phobius"/>
    </source>
</evidence>
<dbReference type="AlphaFoldDB" id="A0A4Q9PM11"/>
<keyword evidence="3" id="KW-1185">Reference proteome</keyword>
<gene>
    <name evidence="2" type="ORF">BD310DRAFT_934163</name>
</gene>
<sequence length="109" mass="12442">MYLESNPEKLRCYAFRHPDSSVQNRSLLGGVEILRKMNENAGFLMIHPFLVQALPSMTLMCRLILPWVRRARRPPAAYRNVVGGPGTSRTRARSDAFTIAGRDRERWAA</sequence>
<proteinExistence type="predicted"/>
<protein>
    <submittedName>
        <fullName evidence="2">Uncharacterized protein</fullName>
    </submittedName>
</protein>
<evidence type="ECO:0000313" key="2">
    <source>
        <dbReference type="EMBL" id="TBU55176.1"/>
    </source>
</evidence>
<reference evidence="2 3" key="1">
    <citation type="submission" date="2019-01" db="EMBL/GenBank/DDBJ databases">
        <title>Draft genome sequences of three monokaryotic isolates of the white-rot basidiomycete fungus Dichomitus squalens.</title>
        <authorList>
            <consortium name="DOE Joint Genome Institute"/>
            <person name="Lopez S.C."/>
            <person name="Andreopoulos B."/>
            <person name="Pangilinan J."/>
            <person name="Lipzen A."/>
            <person name="Riley R."/>
            <person name="Ahrendt S."/>
            <person name="Ng V."/>
            <person name="Barry K."/>
            <person name="Daum C."/>
            <person name="Grigoriev I.V."/>
            <person name="Hilden K.S."/>
            <person name="Makela M.R."/>
            <person name="de Vries R.P."/>
        </authorList>
    </citation>
    <scope>NUCLEOTIDE SEQUENCE [LARGE SCALE GENOMIC DNA]</scope>
    <source>
        <strain evidence="2 3">CBS 464.89</strain>
    </source>
</reference>